<reference evidence="1 2" key="1">
    <citation type="submission" date="2023-05" db="EMBL/GenBank/DDBJ databases">
        <title>YMD87, complete Genome.</title>
        <authorList>
            <person name="Zhang J."/>
            <person name="Xu X."/>
        </authorList>
    </citation>
    <scope>NUCLEOTIDE SEQUENCE [LARGE SCALE GENOMIC DNA]</scope>
    <source>
        <strain evidence="1 2">YMD87</strain>
    </source>
</reference>
<protein>
    <submittedName>
        <fullName evidence="1">Uncharacterized protein</fullName>
    </submittedName>
</protein>
<organism evidence="1 2">
    <name type="scientific">Tropicibacter oceani</name>
    <dbReference type="NCBI Taxonomy" id="3058420"/>
    <lineage>
        <taxon>Bacteria</taxon>
        <taxon>Pseudomonadati</taxon>
        <taxon>Pseudomonadota</taxon>
        <taxon>Alphaproteobacteria</taxon>
        <taxon>Rhodobacterales</taxon>
        <taxon>Roseobacteraceae</taxon>
        <taxon>Tropicibacter</taxon>
    </lineage>
</organism>
<dbReference type="Gene3D" id="3.40.47.10">
    <property type="match status" value="1"/>
</dbReference>
<evidence type="ECO:0000313" key="1">
    <source>
        <dbReference type="EMBL" id="WGW04518.1"/>
    </source>
</evidence>
<gene>
    <name evidence="1" type="ORF">QF118_02915</name>
</gene>
<dbReference type="EMBL" id="CP124616">
    <property type="protein sequence ID" value="WGW04518.1"/>
    <property type="molecule type" value="Genomic_DNA"/>
</dbReference>
<sequence>MSLYLNTQHIVWDEFGGLEKPKEEWRDQFAYWEDYVEKFFQSNGMAFDPSDCNVEPWLMSDDRAPFAGMVENLLPRLAERTGLDDTDAILFAHWLPDLHLGTSVTNFAMHQLGLRNCFGFAISDRGLSAPFFAFDSLYKYLLNGRRRGLLIVADQKHVMYKSDLVHRLNPKNAACVVHVDTENETGLRYAGYRRHVLAQGESAGAAVATILDGLGLDAARTCLVGPADLLDAAALGADRIVTQDRLVCSAPFAALSQAQDMTRNYLLLCRDGQAVSALGFEGESA</sequence>
<dbReference type="RefSeq" id="WP_282301153.1">
    <property type="nucleotide sequence ID" value="NZ_CP124616.1"/>
</dbReference>
<dbReference type="Proteomes" id="UP001241605">
    <property type="component" value="Chromosome"/>
</dbReference>
<proteinExistence type="predicted"/>
<accession>A0ABY8QKL3</accession>
<keyword evidence="2" id="KW-1185">Reference proteome</keyword>
<name>A0ABY8QKL3_9RHOB</name>
<dbReference type="InterPro" id="IPR016039">
    <property type="entry name" value="Thiolase-like"/>
</dbReference>
<evidence type="ECO:0000313" key="2">
    <source>
        <dbReference type="Proteomes" id="UP001241605"/>
    </source>
</evidence>